<keyword evidence="1" id="KW-0378">Hydrolase</keyword>
<accession>A0ACC3TVD5</accession>
<protein>
    <submittedName>
        <fullName evidence="1">P-loop containing nucleoside triphosphate hydrolase protein</fullName>
    </submittedName>
</protein>
<gene>
    <name evidence="1" type="ORF">V1517DRAFT_315916</name>
</gene>
<reference evidence="2" key="1">
    <citation type="journal article" date="2024" name="Front. Bioeng. Biotechnol.">
        <title>Genome-scale model development and genomic sequencing of the oleaginous clade Lipomyces.</title>
        <authorList>
            <person name="Czajka J.J."/>
            <person name="Han Y."/>
            <person name="Kim J."/>
            <person name="Mondo S.J."/>
            <person name="Hofstad B.A."/>
            <person name="Robles A."/>
            <person name="Haridas S."/>
            <person name="Riley R."/>
            <person name="LaButti K."/>
            <person name="Pangilinan J."/>
            <person name="Andreopoulos W."/>
            <person name="Lipzen A."/>
            <person name="Yan J."/>
            <person name="Wang M."/>
            <person name="Ng V."/>
            <person name="Grigoriev I.V."/>
            <person name="Spatafora J.W."/>
            <person name="Magnuson J.K."/>
            <person name="Baker S.E."/>
            <person name="Pomraning K.R."/>
        </authorList>
    </citation>
    <scope>NUCLEOTIDE SEQUENCE [LARGE SCALE GENOMIC DNA]</scope>
    <source>
        <strain evidence="2">CBS 10300</strain>
    </source>
</reference>
<proteinExistence type="predicted"/>
<evidence type="ECO:0000313" key="2">
    <source>
        <dbReference type="Proteomes" id="UP001489719"/>
    </source>
</evidence>
<dbReference type="EMBL" id="MU970045">
    <property type="protein sequence ID" value="KAK9324867.1"/>
    <property type="molecule type" value="Genomic_DNA"/>
</dbReference>
<comment type="caution">
    <text evidence="1">The sequence shown here is derived from an EMBL/GenBank/DDBJ whole genome shotgun (WGS) entry which is preliminary data.</text>
</comment>
<sequence length="970" mass="107314">MSDSEVEYDISNAIASFRQASSSSGSDSETQLDNVDGKRSAPRRRALASITSETELSGTSNGISVSRSDDSSDDEEFFKNLPAPSSVPPGSSGQKRKVNPGKFNALGLSTALLKAVHRKGYNTPTPIQRKTIPLVLEGLDVVGMARTGSGKTAAFVLPMIERLKTHSAKVGARAIILSPSRELALQTLKVVKDFSKGTDLKSVLLVGGDSLEDQFGWVMANPDIIIATPGRFAHLKVEMDLDLRSVEYIVFDEADRLFELGFAMQLTSILASLPASRQTLLFSATLPKSLVEFARAGLSDPVLVRLDADAKVSDELEMFFFSVKTAEVDGALVWLLREVIKMPIATEMPKRQENWNYDDSAADSDNDVRSEDDNTKMEKKRSKKDLKKKLMTRAPQQNELTSPHSTIIFTPTRHHVEYVTGLLRTFGYAVSYIYGSLDQHARRDQLAQFRSGVTSILVVTDVAARGIDIPVLSNVINYAFPGSPKIFVHRVGRTARAGKRGRAFSLVKESEVPYLLDLELFLGKSLLLPAQAQNTGPDEIDYTASIVVGGFPRDDLERSCEDVQSVLVKDFDLFTIKQVSIKGEKLYLKTRGSASTESVKRSKEVIAKGWDSLNPLFKEHNLAEREQMLERLANFRPAETIFELTRKGGVTAESGADLMRRRRTQVAPIQQHAKDKGTIRTRPDVGIDQADLKDNNSDDDNGEIDVNAGTDLSSVSEADLLSTFKLASNGSKRKRRSAIDGDASPSKKAKNTSFKDETHYISHYAPAEIAQDRAYGVNSGNSTSVTSFMDAAPSATFDLIADEQPRQSTGIIGSNRSKFTKWDKKRGKYVTKQTGDDATMGGKKGKMIRGENGVRLPSSYKSGRFESWKQANRKNGPRVGEMENVADSGQSMPPSRRFKHKLEKAPKPADRLRDDYKQRSKRIKEAQEKGLVKSKRTASELKSTTDIRKLRKLKEKRREKNARPSRKTKK</sequence>
<dbReference type="Proteomes" id="UP001489719">
    <property type="component" value="Unassembled WGS sequence"/>
</dbReference>
<organism evidence="1 2">
    <name type="scientific">Lipomyces orientalis</name>
    <dbReference type="NCBI Taxonomy" id="1233043"/>
    <lineage>
        <taxon>Eukaryota</taxon>
        <taxon>Fungi</taxon>
        <taxon>Dikarya</taxon>
        <taxon>Ascomycota</taxon>
        <taxon>Saccharomycotina</taxon>
        <taxon>Lipomycetes</taxon>
        <taxon>Lipomycetales</taxon>
        <taxon>Lipomycetaceae</taxon>
        <taxon>Lipomyces</taxon>
    </lineage>
</organism>
<evidence type="ECO:0000313" key="1">
    <source>
        <dbReference type="EMBL" id="KAK9324867.1"/>
    </source>
</evidence>
<name>A0ACC3TVD5_9ASCO</name>
<keyword evidence="2" id="KW-1185">Reference proteome</keyword>